<dbReference type="InterPro" id="IPR052337">
    <property type="entry name" value="SAT4-like"/>
</dbReference>
<keyword evidence="3 7" id="KW-1133">Transmembrane helix</keyword>
<evidence type="ECO:0000313" key="10">
    <source>
        <dbReference type="Proteomes" id="UP001175000"/>
    </source>
</evidence>
<feature type="compositionally biased region" description="Polar residues" evidence="6">
    <location>
        <begin position="301"/>
        <end position="314"/>
    </location>
</feature>
<dbReference type="GO" id="GO:0016020">
    <property type="term" value="C:membrane"/>
    <property type="evidence" value="ECO:0007669"/>
    <property type="project" value="UniProtKB-SubCell"/>
</dbReference>
<evidence type="ECO:0000256" key="3">
    <source>
        <dbReference type="ARBA" id="ARBA00022989"/>
    </source>
</evidence>
<proteinExistence type="inferred from homology"/>
<dbReference type="Pfam" id="PF20684">
    <property type="entry name" value="Fung_rhodopsin"/>
    <property type="match status" value="1"/>
</dbReference>
<evidence type="ECO:0000256" key="5">
    <source>
        <dbReference type="ARBA" id="ARBA00038359"/>
    </source>
</evidence>
<feature type="transmembrane region" description="Helical" evidence="7">
    <location>
        <begin position="188"/>
        <end position="213"/>
    </location>
</feature>
<organism evidence="9 10">
    <name type="scientific">Immersiella caudata</name>
    <dbReference type="NCBI Taxonomy" id="314043"/>
    <lineage>
        <taxon>Eukaryota</taxon>
        <taxon>Fungi</taxon>
        <taxon>Dikarya</taxon>
        <taxon>Ascomycota</taxon>
        <taxon>Pezizomycotina</taxon>
        <taxon>Sordariomycetes</taxon>
        <taxon>Sordariomycetidae</taxon>
        <taxon>Sordariales</taxon>
        <taxon>Lasiosphaeriaceae</taxon>
        <taxon>Immersiella</taxon>
    </lineage>
</organism>
<dbReference type="PANTHER" id="PTHR33048">
    <property type="entry name" value="PTH11-LIKE INTEGRAL MEMBRANE PROTEIN (AFU_ORTHOLOGUE AFUA_5G11245)"/>
    <property type="match status" value="1"/>
</dbReference>
<keyword evidence="4 7" id="KW-0472">Membrane</keyword>
<keyword evidence="10" id="KW-1185">Reference proteome</keyword>
<feature type="region of interest" description="Disordered" evidence="6">
    <location>
        <begin position="299"/>
        <end position="329"/>
    </location>
</feature>
<dbReference type="InterPro" id="IPR049326">
    <property type="entry name" value="Rhodopsin_dom_fungi"/>
</dbReference>
<evidence type="ECO:0000313" key="9">
    <source>
        <dbReference type="EMBL" id="KAK0614543.1"/>
    </source>
</evidence>
<evidence type="ECO:0000256" key="1">
    <source>
        <dbReference type="ARBA" id="ARBA00004141"/>
    </source>
</evidence>
<dbReference type="AlphaFoldDB" id="A0AA40BUV6"/>
<keyword evidence="2 7" id="KW-0812">Transmembrane</keyword>
<evidence type="ECO:0000256" key="2">
    <source>
        <dbReference type="ARBA" id="ARBA00022692"/>
    </source>
</evidence>
<feature type="transmembrane region" description="Helical" evidence="7">
    <location>
        <begin position="225"/>
        <end position="246"/>
    </location>
</feature>
<feature type="transmembrane region" description="Helical" evidence="7">
    <location>
        <begin position="107"/>
        <end position="131"/>
    </location>
</feature>
<feature type="domain" description="Rhodopsin" evidence="8">
    <location>
        <begin position="49"/>
        <end position="285"/>
    </location>
</feature>
<evidence type="ECO:0000256" key="6">
    <source>
        <dbReference type="SAM" id="MobiDB-lite"/>
    </source>
</evidence>
<comment type="subcellular location">
    <subcellularLocation>
        <location evidence="1">Membrane</location>
        <topology evidence="1">Multi-pass membrane protein</topology>
    </subcellularLocation>
</comment>
<comment type="caution">
    <text evidence="9">The sequence shown here is derived from an EMBL/GenBank/DDBJ whole genome shotgun (WGS) entry which is preliminary data.</text>
</comment>
<evidence type="ECO:0000256" key="4">
    <source>
        <dbReference type="ARBA" id="ARBA00023136"/>
    </source>
</evidence>
<sequence>MATFSLDNIPAMVPPSGHIPNFDDPENLHSVVFGVGVTSIIVMTTALAIRIYTKAVLLKEMRAEEWCAIIGTIGIITWDAMFIIVSADGFSRHLYDVRLLDVPHLSYMSYLAEITNAPTMFFAKCSILFQFRRLFCPGQIRDSTFWMIHALLFMCAAYYISAIFTFTFQCTPREKTWTPFLEGHCIDVAAAIVVQGAVNLFLDIGILITPLWAIWRLQLPLKRKVGISAVFAVGILTCAIAIAGVVLRVPLLWDPDLTWLITKVGIWTMIEYCGTILVGCMPSFPRFFLHIQGKDVETHTHGSTAPSSSPTRPGTGTKGQPFAYHSHSRSKNISGGISIHSHRHSHSYSNSPKNRDSINGVGVALSTSEVSFQDPAYIEMEGGTLSFTYPERVYTGEPGKGRRSESTTDDMGGCDSDGDWSPLTSPRV</sequence>
<feature type="transmembrane region" description="Helical" evidence="7">
    <location>
        <begin position="266"/>
        <end position="284"/>
    </location>
</feature>
<feature type="region of interest" description="Disordered" evidence="6">
    <location>
        <begin position="389"/>
        <end position="428"/>
    </location>
</feature>
<dbReference type="PANTHER" id="PTHR33048:SF47">
    <property type="entry name" value="INTEGRAL MEMBRANE PROTEIN-RELATED"/>
    <property type="match status" value="1"/>
</dbReference>
<dbReference type="Proteomes" id="UP001175000">
    <property type="component" value="Unassembled WGS sequence"/>
</dbReference>
<feature type="transmembrane region" description="Helical" evidence="7">
    <location>
        <begin position="31"/>
        <end position="53"/>
    </location>
</feature>
<protein>
    <recommendedName>
        <fullName evidence="8">Rhodopsin domain-containing protein</fullName>
    </recommendedName>
</protein>
<name>A0AA40BUV6_9PEZI</name>
<dbReference type="EMBL" id="JAULSU010000006">
    <property type="protein sequence ID" value="KAK0614543.1"/>
    <property type="molecule type" value="Genomic_DNA"/>
</dbReference>
<feature type="transmembrane region" description="Helical" evidence="7">
    <location>
        <begin position="143"/>
        <end position="168"/>
    </location>
</feature>
<gene>
    <name evidence="9" type="ORF">B0T14DRAFT_499788</name>
</gene>
<accession>A0AA40BUV6</accession>
<reference evidence="9" key="1">
    <citation type="submission" date="2023-06" db="EMBL/GenBank/DDBJ databases">
        <title>Genome-scale phylogeny and comparative genomics of the fungal order Sordariales.</title>
        <authorList>
            <consortium name="Lawrence Berkeley National Laboratory"/>
            <person name="Hensen N."/>
            <person name="Bonometti L."/>
            <person name="Westerberg I."/>
            <person name="Brannstrom I.O."/>
            <person name="Guillou S."/>
            <person name="Cros-Aarteil S."/>
            <person name="Calhoun S."/>
            <person name="Haridas S."/>
            <person name="Kuo A."/>
            <person name="Mondo S."/>
            <person name="Pangilinan J."/>
            <person name="Riley R."/>
            <person name="Labutti K."/>
            <person name="Andreopoulos B."/>
            <person name="Lipzen A."/>
            <person name="Chen C."/>
            <person name="Yanf M."/>
            <person name="Daum C."/>
            <person name="Ng V."/>
            <person name="Clum A."/>
            <person name="Steindorff A."/>
            <person name="Ohm R."/>
            <person name="Martin F."/>
            <person name="Silar P."/>
            <person name="Natvig D."/>
            <person name="Lalanne C."/>
            <person name="Gautier V."/>
            <person name="Ament-Velasquez S.L."/>
            <person name="Kruys A."/>
            <person name="Hutchinson M.I."/>
            <person name="Powell A.J."/>
            <person name="Barry K."/>
            <person name="Miller A.N."/>
            <person name="Grigoriev I.V."/>
            <person name="Debuchy R."/>
            <person name="Gladieux P."/>
            <person name="Thoren M.H."/>
            <person name="Johannesson H."/>
        </authorList>
    </citation>
    <scope>NUCLEOTIDE SEQUENCE</scope>
    <source>
        <strain evidence="9">CBS 606.72</strain>
    </source>
</reference>
<feature type="transmembrane region" description="Helical" evidence="7">
    <location>
        <begin position="65"/>
        <end position="87"/>
    </location>
</feature>
<evidence type="ECO:0000259" key="8">
    <source>
        <dbReference type="Pfam" id="PF20684"/>
    </source>
</evidence>
<evidence type="ECO:0000256" key="7">
    <source>
        <dbReference type="SAM" id="Phobius"/>
    </source>
</evidence>
<comment type="similarity">
    <text evidence="5">Belongs to the SAT4 family.</text>
</comment>